<reference evidence="7" key="1">
    <citation type="submission" date="2016-03" db="EMBL/GenBank/DDBJ databases">
        <authorList>
            <person name="Heylen K."/>
            <person name="De Vos P."/>
            <person name="Vekeman B."/>
        </authorList>
    </citation>
    <scope>NUCLEOTIDE SEQUENCE [LARGE SCALE GENOMIC DNA]</scope>
    <source>
        <strain evidence="7">R-45383</strain>
    </source>
</reference>
<dbReference type="AlphaFoldDB" id="A0A177NCB3"/>
<evidence type="ECO:0000256" key="5">
    <source>
        <dbReference type="SAM" id="SignalP"/>
    </source>
</evidence>
<dbReference type="GO" id="GO:0042597">
    <property type="term" value="C:periplasmic space"/>
    <property type="evidence" value="ECO:0007669"/>
    <property type="project" value="UniProtKB-SubCell"/>
</dbReference>
<evidence type="ECO:0000256" key="4">
    <source>
        <dbReference type="ARBA" id="ARBA00022764"/>
    </source>
</evidence>
<dbReference type="Gene3D" id="3.40.190.10">
    <property type="entry name" value="Periplasmic binding protein-like II"/>
    <property type="match status" value="2"/>
</dbReference>
<keyword evidence="4" id="KW-0574">Periplasm</keyword>
<evidence type="ECO:0000256" key="3">
    <source>
        <dbReference type="ARBA" id="ARBA00022729"/>
    </source>
</evidence>
<accession>A0A177NCB3</accession>
<dbReference type="GO" id="GO:0019808">
    <property type="term" value="F:polyamine binding"/>
    <property type="evidence" value="ECO:0007669"/>
    <property type="project" value="InterPro"/>
</dbReference>
<evidence type="ECO:0000313" key="7">
    <source>
        <dbReference type="Proteomes" id="UP000077628"/>
    </source>
</evidence>
<proteinExistence type="predicted"/>
<evidence type="ECO:0000256" key="1">
    <source>
        <dbReference type="ARBA" id="ARBA00004418"/>
    </source>
</evidence>
<dbReference type="Proteomes" id="UP000077628">
    <property type="component" value="Unassembled WGS sequence"/>
</dbReference>
<dbReference type="InterPro" id="IPR006059">
    <property type="entry name" value="SBP"/>
</dbReference>
<name>A0A177NCB3_9GAMM</name>
<protein>
    <submittedName>
        <fullName evidence="6">Spermidine/putrescine ABC transporter substrate-binding protein</fullName>
    </submittedName>
</protein>
<comment type="subcellular location">
    <subcellularLocation>
        <location evidence="1">Periplasm</location>
    </subcellularLocation>
</comment>
<dbReference type="InterPro" id="IPR001188">
    <property type="entry name" value="Sperm_putr-bd"/>
</dbReference>
<dbReference type="PANTHER" id="PTHR30222">
    <property type="entry name" value="SPERMIDINE/PUTRESCINE-BINDING PERIPLASMIC PROTEIN"/>
    <property type="match status" value="1"/>
</dbReference>
<dbReference type="Pfam" id="PF13416">
    <property type="entry name" value="SBP_bac_8"/>
    <property type="match status" value="1"/>
</dbReference>
<dbReference type="PRINTS" id="PR00909">
    <property type="entry name" value="SPERMDNBNDNG"/>
</dbReference>
<feature type="chain" id="PRO_5008069003" evidence="5">
    <location>
        <begin position="18"/>
        <end position="334"/>
    </location>
</feature>
<sequence>MVSITALWLCSVSLVSAKPSLKVLAWPGYADPEIVAEFAKRYDADVEVTYVESDDDLWYKLNHEHHDVFAANTAELQRYIAAGISVPLDAAKIANRSRQLLRFRDLATFGLIHAGRAYAIPYTYAEMGLIYDRRKVTSAPRSMSVLWDPAYRHRVLAFNTSNHNFTLVGLLSGAADPFNLGDAELNAAARRLAELRRNVLTFYTSVEEAGELYAKHDIALIFGNYGNQQIQELRRRGADIGYVIPDEGALAWLDCWALTRNAGNTGLAERWIDFMLEPQVGAHLTERHGLANTTSQPADLAPDAKLIWLEPIGNPERQKTLWDRIISGDAPEAF</sequence>
<dbReference type="GO" id="GO:0015846">
    <property type="term" value="P:polyamine transport"/>
    <property type="evidence" value="ECO:0007669"/>
    <property type="project" value="InterPro"/>
</dbReference>
<gene>
    <name evidence="6" type="ORF">A1355_11090</name>
</gene>
<keyword evidence="7" id="KW-1185">Reference proteome</keyword>
<dbReference type="SUPFAM" id="SSF53850">
    <property type="entry name" value="Periplasmic binding protein-like II"/>
    <property type="match status" value="1"/>
</dbReference>
<dbReference type="STRING" id="702114.A1355_11090"/>
<feature type="signal peptide" evidence="5">
    <location>
        <begin position="1"/>
        <end position="17"/>
    </location>
</feature>
<evidence type="ECO:0000256" key="2">
    <source>
        <dbReference type="ARBA" id="ARBA00022448"/>
    </source>
</evidence>
<dbReference type="EMBL" id="LUUK01000194">
    <property type="protein sequence ID" value="OAI15274.1"/>
    <property type="molecule type" value="Genomic_DNA"/>
</dbReference>
<dbReference type="PANTHER" id="PTHR30222:SF17">
    <property type="entry name" value="SPERMIDINE_PUTRESCINE-BINDING PERIPLASMIC PROTEIN"/>
    <property type="match status" value="1"/>
</dbReference>
<comment type="caution">
    <text evidence="6">The sequence shown here is derived from an EMBL/GenBank/DDBJ whole genome shotgun (WGS) entry which is preliminary data.</text>
</comment>
<organism evidence="6 7">
    <name type="scientific">Methylomonas koyamae</name>
    <dbReference type="NCBI Taxonomy" id="702114"/>
    <lineage>
        <taxon>Bacteria</taxon>
        <taxon>Pseudomonadati</taxon>
        <taxon>Pseudomonadota</taxon>
        <taxon>Gammaproteobacteria</taxon>
        <taxon>Methylococcales</taxon>
        <taxon>Methylococcaceae</taxon>
        <taxon>Methylomonas</taxon>
    </lineage>
</organism>
<evidence type="ECO:0000313" key="6">
    <source>
        <dbReference type="EMBL" id="OAI15274.1"/>
    </source>
</evidence>
<keyword evidence="3 5" id="KW-0732">Signal</keyword>
<keyword evidence="2" id="KW-0813">Transport</keyword>